<keyword evidence="3" id="KW-1185">Reference proteome</keyword>
<evidence type="ECO:0000313" key="2">
    <source>
        <dbReference type="EMBL" id="MBA5690430.1"/>
    </source>
</evidence>
<dbReference type="SUPFAM" id="SSF53335">
    <property type="entry name" value="S-adenosyl-L-methionine-dependent methyltransferases"/>
    <property type="match status" value="1"/>
</dbReference>
<accession>A0A7W2FEY0</accession>
<dbReference type="AlphaFoldDB" id="A0A7W2FEY0"/>
<dbReference type="InterPro" id="IPR013216">
    <property type="entry name" value="Methyltransf_11"/>
</dbReference>
<dbReference type="CDD" id="cd02440">
    <property type="entry name" value="AdoMet_MTases"/>
    <property type="match status" value="1"/>
</dbReference>
<organism evidence="2 3">
    <name type="scientific">Rugamonas apoptosis</name>
    <dbReference type="NCBI Taxonomy" id="2758570"/>
    <lineage>
        <taxon>Bacteria</taxon>
        <taxon>Pseudomonadati</taxon>
        <taxon>Pseudomonadota</taxon>
        <taxon>Betaproteobacteria</taxon>
        <taxon>Burkholderiales</taxon>
        <taxon>Oxalobacteraceae</taxon>
        <taxon>Telluria group</taxon>
        <taxon>Rugamonas</taxon>
    </lineage>
</organism>
<proteinExistence type="predicted"/>
<dbReference type="Proteomes" id="UP000573499">
    <property type="component" value="Unassembled WGS sequence"/>
</dbReference>
<dbReference type="GO" id="GO:0032259">
    <property type="term" value="P:methylation"/>
    <property type="evidence" value="ECO:0007669"/>
    <property type="project" value="UniProtKB-KW"/>
</dbReference>
<dbReference type="EMBL" id="JACEZU010000017">
    <property type="protein sequence ID" value="MBA5690430.1"/>
    <property type="molecule type" value="Genomic_DNA"/>
</dbReference>
<gene>
    <name evidence="2" type="ORF">H3H39_25645</name>
</gene>
<dbReference type="Gene3D" id="3.40.50.150">
    <property type="entry name" value="Vaccinia Virus protein VP39"/>
    <property type="match status" value="1"/>
</dbReference>
<dbReference type="RefSeq" id="WP_182157257.1">
    <property type="nucleotide sequence ID" value="NZ_JACEZU010000017.1"/>
</dbReference>
<dbReference type="Pfam" id="PF08241">
    <property type="entry name" value="Methyltransf_11"/>
    <property type="match status" value="1"/>
</dbReference>
<keyword evidence="2" id="KW-0808">Transferase</keyword>
<evidence type="ECO:0000259" key="1">
    <source>
        <dbReference type="Pfam" id="PF08241"/>
    </source>
</evidence>
<sequence length="272" mass="29586">MTPSESDRTFAGSIPQLYEQYMVPLIFAPYAEDLRRRVLARQPRDVLEIACGTGVVTRQLAAALPAATAITATDLNQPMLDHAVALGVSRPVTWRQADAQQLPFPDAAFDLVVCQFGAMFFPDKRQAYAQARRVLRPGGVFIFSVWDRIGENDFANVINQALIKAFPADPPPFMARTPYGYFDAARIAQELLAAGFAKTPVFETVAARSRAPSARTAATAFCQGTPWHGEIEARRKPTVAEATGMAEAALAERFGGGEVEGRIQALVVTIEN</sequence>
<name>A0A7W2FEY0_9BURK</name>
<keyword evidence="2" id="KW-0489">Methyltransferase</keyword>
<reference evidence="2 3" key="1">
    <citation type="submission" date="2020-07" db="EMBL/GenBank/DDBJ databases">
        <title>Novel species isolated from subtropical streams in China.</title>
        <authorList>
            <person name="Lu H."/>
        </authorList>
    </citation>
    <scope>NUCLEOTIDE SEQUENCE [LARGE SCALE GENOMIC DNA]</scope>
    <source>
        <strain evidence="2 3">LX47W</strain>
    </source>
</reference>
<protein>
    <submittedName>
        <fullName evidence="2">Methyltransferase domain-containing protein</fullName>
    </submittedName>
</protein>
<evidence type="ECO:0000313" key="3">
    <source>
        <dbReference type="Proteomes" id="UP000573499"/>
    </source>
</evidence>
<dbReference type="PANTHER" id="PTHR43591">
    <property type="entry name" value="METHYLTRANSFERASE"/>
    <property type="match status" value="1"/>
</dbReference>
<comment type="caution">
    <text evidence="2">The sequence shown here is derived from an EMBL/GenBank/DDBJ whole genome shotgun (WGS) entry which is preliminary data.</text>
</comment>
<dbReference type="GO" id="GO:0008757">
    <property type="term" value="F:S-adenosylmethionine-dependent methyltransferase activity"/>
    <property type="evidence" value="ECO:0007669"/>
    <property type="project" value="InterPro"/>
</dbReference>
<feature type="domain" description="Methyltransferase type 11" evidence="1">
    <location>
        <begin position="47"/>
        <end position="143"/>
    </location>
</feature>
<dbReference type="InterPro" id="IPR029063">
    <property type="entry name" value="SAM-dependent_MTases_sf"/>
</dbReference>